<dbReference type="EMBL" id="CP022310">
    <property type="protein sequence ID" value="QDI73095.1"/>
    <property type="molecule type" value="Genomic_DNA"/>
</dbReference>
<dbReference type="AlphaFoldDB" id="A0A514K0D9"/>
<evidence type="ECO:0000259" key="1">
    <source>
        <dbReference type="SMART" id="SM00418"/>
    </source>
</evidence>
<proteinExistence type="predicted"/>
<gene>
    <name evidence="2" type="ORF">CD934_02675</name>
</gene>
<dbReference type="KEGG" id="sast:CD934_02675"/>
<dbReference type="InterPro" id="IPR036390">
    <property type="entry name" value="WH_DNA-bd_sf"/>
</dbReference>
<evidence type="ECO:0000313" key="3">
    <source>
        <dbReference type="Proteomes" id="UP000316215"/>
    </source>
</evidence>
<dbReference type="SUPFAM" id="SSF46785">
    <property type="entry name" value="Winged helix' DNA-binding domain"/>
    <property type="match status" value="1"/>
</dbReference>
<dbReference type="Proteomes" id="UP000316215">
    <property type="component" value="Chromosome"/>
</dbReference>
<keyword evidence="3" id="KW-1185">Reference proteome</keyword>
<dbReference type="SMART" id="SM00418">
    <property type="entry name" value="HTH_ARSR"/>
    <property type="match status" value="1"/>
</dbReference>
<dbReference type="Pfam" id="PF12840">
    <property type="entry name" value="HTH_20"/>
    <property type="match status" value="1"/>
</dbReference>
<dbReference type="CDD" id="cd00090">
    <property type="entry name" value="HTH_ARSR"/>
    <property type="match status" value="1"/>
</dbReference>
<dbReference type="GO" id="GO:0003700">
    <property type="term" value="F:DNA-binding transcription factor activity"/>
    <property type="evidence" value="ECO:0007669"/>
    <property type="project" value="InterPro"/>
</dbReference>
<organism evidence="2 3">
    <name type="scientific">Streptomyces calvus</name>
    <dbReference type="NCBI Taxonomy" id="67282"/>
    <lineage>
        <taxon>Bacteria</taxon>
        <taxon>Bacillati</taxon>
        <taxon>Actinomycetota</taxon>
        <taxon>Actinomycetes</taxon>
        <taxon>Kitasatosporales</taxon>
        <taxon>Streptomycetaceae</taxon>
        <taxon>Streptomyces</taxon>
    </lineage>
</organism>
<dbReference type="InterPro" id="IPR036388">
    <property type="entry name" value="WH-like_DNA-bd_sf"/>
</dbReference>
<sequence>MYVMLRTPVDGTRLRILTWLREPGTAERGLTADAVAARLGVPRQVALTHLRILTALGLLRTDTAADGPPVHRRDEARIAEIAELFEKGW</sequence>
<dbReference type="InterPro" id="IPR011991">
    <property type="entry name" value="ArsR-like_HTH"/>
</dbReference>
<accession>A0A514K0D9</accession>
<dbReference type="Gene3D" id="1.10.10.10">
    <property type="entry name" value="Winged helix-like DNA-binding domain superfamily/Winged helix DNA-binding domain"/>
    <property type="match status" value="1"/>
</dbReference>
<dbReference type="InterPro" id="IPR001845">
    <property type="entry name" value="HTH_ArsR_DNA-bd_dom"/>
</dbReference>
<dbReference type="OrthoDB" id="3628427at2"/>
<protein>
    <submittedName>
        <fullName evidence="2">Transcriptional regulator</fullName>
    </submittedName>
</protein>
<evidence type="ECO:0000313" key="2">
    <source>
        <dbReference type="EMBL" id="QDI73095.1"/>
    </source>
</evidence>
<feature type="domain" description="HTH arsR-type" evidence="1">
    <location>
        <begin position="3"/>
        <end position="87"/>
    </location>
</feature>
<name>A0A514K0D9_9ACTN</name>
<reference evidence="2 3" key="1">
    <citation type="submission" date="2017-07" db="EMBL/GenBank/DDBJ databases">
        <title>The Complete Genome of Streptomyces asterosporus-ZSY.</title>
        <authorList>
            <person name="Zhang S."/>
        </authorList>
    </citation>
    <scope>NUCLEOTIDE SEQUENCE [LARGE SCALE GENOMIC DNA]</scope>
    <source>
        <strain evidence="2 3">DSM 41452</strain>
    </source>
</reference>